<proteinExistence type="predicted"/>
<gene>
    <name evidence="1" type="ORF">E2C01_097025</name>
</gene>
<sequence length="141" mass="16100">MPVDPVPRDTCVQFIAGSHLWPQWFLPRKFATEKNYPLKDTQDEKPSEERQYHEIPLQEIEAGKWPILQWECKTIVTVCVSKPVLRPRLVVWCLSLPVCGGDILGTQPGDVVIFHMRTLHGAKGNSSSSTHRRVLSTRWLG</sequence>
<dbReference type="Pfam" id="PF05721">
    <property type="entry name" value="PhyH"/>
    <property type="match status" value="1"/>
</dbReference>
<dbReference type="SUPFAM" id="SSF51197">
    <property type="entry name" value="Clavaminate synthase-like"/>
    <property type="match status" value="1"/>
</dbReference>
<dbReference type="InterPro" id="IPR008775">
    <property type="entry name" value="Phytyl_CoA_dOase-like"/>
</dbReference>
<reference evidence="1 2" key="1">
    <citation type="submission" date="2019-05" db="EMBL/GenBank/DDBJ databases">
        <title>Another draft genome of Portunus trituberculatus and its Hox gene families provides insights of decapod evolution.</title>
        <authorList>
            <person name="Jeong J.-H."/>
            <person name="Song I."/>
            <person name="Kim S."/>
            <person name="Choi T."/>
            <person name="Kim D."/>
            <person name="Ryu S."/>
            <person name="Kim W."/>
        </authorList>
    </citation>
    <scope>NUCLEOTIDE SEQUENCE [LARGE SCALE GENOMIC DNA]</scope>
    <source>
        <tissue evidence="1">Muscle</tissue>
    </source>
</reference>
<keyword evidence="2" id="KW-1185">Reference proteome</keyword>
<dbReference type="EMBL" id="VSRR010127363">
    <property type="protein sequence ID" value="MPD01493.1"/>
    <property type="molecule type" value="Genomic_DNA"/>
</dbReference>
<dbReference type="AlphaFoldDB" id="A0A5B7JZC8"/>
<protein>
    <submittedName>
        <fullName evidence="1">Uncharacterized protein</fullName>
    </submittedName>
</protein>
<comment type="caution">
    <text evidence="1">The sequence shown here is derived from an EMBL/GenBank/DDBJ whole genome shotgun (WGS) entry which is preliminary data.</text>
</comment>
<accession>A0A5B7JZC8</accession>
<organism evidence="1 2">
    <name type="scientific">Portunus trituberculatus</name>
    <name type="common">Swimming crab</name>
    <name type="synonym">Neptunus trituberculatus</name>
    <dbReference type="NCBI Taxonomy" id="210409"/>
    <lineage>
        <taxon>Eukaryota</taxon>
        <taxon>Metazoa</taxon>
        <taxon>Ecdysozoa</taxon>
        <taxon>Arthropoda</taxon>
        <taxon>Crustacea</taxon>
        <taxon>Multicrustacea</taxon>
        <taxon>Malacostraca</taxon>
        <taxon>Eumalacostraca</taxon>
        <taxon>Eucarida</taxon>
        <taxon>Decapoda</taxon>
        <taxon>Pleocyemata</taxon>
        <taxon>Brachyura</taxon>
        <taxon>Eubrachyura</taxon>
        <taxon>Portunoidea</taxon>
        <taxon>Portunidae</taxon>
        <taxon>Portuninae</taxon>
        <taxon>Portunus</taxon>
    </lineage>
</organism>
<dbReference type="Proteomes" id="UP000324222">
    <property type="component" value="Unassembled WGS sequence"/>
</dbReference>
<dbReference type="Gene3D" id="2.60.120.620">
    <property type="entry name" value="q2cbj1_9rhob like domain"/>
    <property type="match status" value="1"/>
</dbReference>
<evidence type="ECO:0000313" key="2">
    <source>
        <dbReference type="Proteomes" id="UP000324222"/>
    </source>
</evidence>
<name>A0A5B7JZC8_PORTR</name>
<evidence type="ECO:0000313" key="1">
    <source>
        <dbReference type="EMBL" id="MPD01493.1"/>
    </source>
</evidence>